<keyword evidence="3" id="KW-1185">Reference proteome</keyword>
<dbReference type="Proteomes" id="UP000828390">
    <property type="component" value="Unassembled WGS sequence"/>
</dbReference>
<accession>A0A9D4MSZ9</accession>
<feature type="region of interest" description="Disordered" evidence="1">
    <location>
        <begin position="198"/>
        <end position="218"/>
    </location>
</feature>
<proteinExistence type="predicted"/>
<reference evidence="2" key="2">
    <citation type="submission" date="2020-11" db="EMBL/GenBank/DDBJ databases">
        <authorList>
            <person name="McCartney M.A."/>
            <person name="Auch B."/>
            <person name="Kono T."/>
            <person name="Mallez S."/>
            <person name="Becker A."/>
            <person name="Gohl D.M."/>
            <person name="Silverstein K.A.T."/>
            <person name="Koren S."/>
            <person name="Bechman K.B."/>
            <person name="Herman A."/>
            <person name="Abrahante J.E."/>
            <person name="Garbe J."/>
        </authorList>
    </citation>
    <scope>NUCLEOTIDE SEQUENCE</scope>
    <source>
        <strain evidence="2">Duluth1</strain>
        <tissue evidence="2">Whole animal</tissue>
    </source>
</reference>
<reference evidence="2" key="1">
    <citation type="journal article" date="2019" name="bioRxiv">
        <title>The Genome of the Zebra Mussel, Dreissena polymorpha: A Resource for Invasive Species Research.</title>
        <authorList>
            <person name="McCartney M.A."/>
            <person name="Auch B."/>
            <person name="Kono T."/>
            <person name="Mallez S."/>
            <person name="Zhang Y."/>
            <person name="Obille A."/>
            <person name="Becker A."/>
            <person name="Abrahante J.E."/>
            <person name="Garbe J."/>
            <person name="Badalamenti J.P."/>
            <person name="Herman A."/>
            <person name="Mangelson H."/>
            <person name="Liachko I."/>
            <person name="Sullivan S."/>
            <person name="Sone E.D."/>
            <person name="Koren S."/>
            <person name="Silverstein K.A.T."/>
            <person name="Beckman K.B."/>
            <person name="Gohl D.M."/>
        </authorList>
    </citation>
    <scope>NUCLEOTIDE SEQUENCE</scope>
    <source>
        <strain evidence="2">Duluth1</strain>
        <tissue evidence="2">Whole animal</tissue>
    </source>
</reference>
<protein>
    <submittedName>
        <fullName evidence="2">Uncharacterized protein</fullName>
    </submittedName>
</protein>
<dbReference type="AlphaFoldDB" id="A0A9D4MSZ9"/>
<evidence type="ECO:0000313" key="2">
    <source>
        <dbReference type="EMBL" id="KAH3881650.1"/>
    </source>
</evidence>
<gene>
    <name evidence="2" type="ORF">DPMN_005576</name>
</gene>
<name>A0A9D4MSZ9_DREPO</name>
<dbReference type="EMBL" id="JAIWYP010000001">
    <property type="protein sequence ID" value="KAH3881650.1"/>
    <property type="molecule type" value="Genomic_DNA"/>
</dbReference>
<sequence>MNNSRVQHRYAPSMVTGVNGHLGARAALPVAMATAIETARACSIRASPMVTIVWGRACRQAVVQRAIVQLMVTGVNGHLGARAALPVAMATALETARACSIRASPMITIVWDRACRQAVVQRAFVQLMATGVNGHPGARAALPVAMATALETARACSIRASPMITIVWDRACRQAVVQRAFVQWTAFGHLGRRGRHAMSRVATRPSPEPETARFHQTL</sequence>
<organism evidence="2 3">
    <name type="scientific">Dreissena polymorpha</name>
    <name type="common">Zebra mussel</name>
    <name type="synonym">Mytilus polymorpha</name>
    <dbReference type="NCBI Taxonomy" id="45954"/>
    <lineage>
        <taxon>Eukaryota</taxon>
        <taxon>Metazoa</taxon>
        <taxon>Spiralia</taxon>
        <taxon>Lophotrochozoa</taxon>
        <taxon>Mollusca</taxon>
        <taxon>Bivalvia</taxon>
        <taxon>Autobranchia</taxon>
        <taxon>Heteroconchia</taxon>
        <taxon>Euheterodonta</taxon>
        <taxon>Imparidentia</taxon>
        <taxon>Neoheterodontei</taxon>
        <taxon>Myida</taxon>
        <taxon>Dreissenoidea</taxon>
        <taxon>Dreissenidae</taxon>
        <taxon>Dreissena</taxon>
    </lineage>
</organism>
<evidence type="ECO:0000256" key="1">
    <source>
        <dbReference type="SAM" id="MobiDB-lite"/>
    </source>
</evidence>
<comment type="caution">
    <text evidence="2">The sequence shown here is derived from an EMBL/GenBank/DDBJ whole genome shotgun (WGS) entry which is preliminary data.</text>
</comment>
<evidence type="ECO:0000313" key="3">
    <source>
        <dbReference type="Proteomes" id="UP000828390"/>
    </source>
</evidence>